<feature type="transmembrane region" description="Helical" evidence="10">
    <location>
        <begin position="420"/>
        <end position="440"/>
    </location>
</feature>
<reference evidence="11" key="2">
    <citation type="journal article" date="2021" name="PeerJ">
        <title>Extensive microbial diversity within the chicken gut microbiome revealed by metagenomics and culture.</title>
        <authorList>
            <person name="Gilroy R."/>
            <person name="Ravi A."/>
            <person name="Getino M."/>
            <person name="Pursley I."/>
            <person name="Horton D.L."/>
            <person name="Alikhan N.F."/>
            <person name="Baker D."/>
            <person name="Gharbi K."/>
            <person name="Hall N."/>
            <person name="Watson M."/>
            <person name="Adriaenssens E.M."/>
            <person name="Foster-Nyarko E."/>
            <person name="Jarju S."/>
            <person name="Secka A."/>
            <person name="Antonio M."/>
            <person name="Oren A."/>
            <person name="Chaudhuri R.R."/>
            <person name="La Ragione R."/>
            <person name="Hildebrand F."/>
            <person name="Pallen M.J."/>
        </authorList>
    </citation>
    <scope>NUCLEOTIDE SEQUENCE</scope>
    <source>
        <strain evidence="11">14700</strain>
    </source>
</reference>
<sequence>MLNAKRDLTEGGIIAPLLSFALPLMLGNMLQTLYNAADSIIVGRFIGPEALAAVGSAYSLMNFLTSLMIGLSMGSGIVFSYLYGEKNYDRLKHALGLSFTAIGAVSLVLTVLAIILQDQIMYLMQVPEDVYGDMHEYLRVIFLGLPALFIYNFYAAAERSIGNSGTPLIFMALSAVMNIILDLYFVISLELGVWGAAAATIISQYAAGIGIAVVAIRNEKLLRFGKDDIKEGKSLFSELMSLSVLTSLQQSIMNLGILCVQGIVNGFGSGVMAAFAAGVKIDSIAYMPLQEFGNAFSTFVSQNAGAGKGGRIRKGMRIAFLLVTVFGLLISLLVFIFPHALISIFIDKADTEIIGIGADYLRIEGAFYILIGYLFLFYGIFRALKTPSISLVLTIISLGLRVILAYILSKLPIGEIGIWMSIPIGWLLADAAGYIFYLLIGKKKVNSEL</sequence>
<dbReference type="InterPro" id="IPR048279">
    <property type="entry name" value="MdtK-like"/>
</dbReference>
<comment type="caution">
    <text evidence="11">The sequence shown here is derived from an EMBL/GenBank/DDBJ whole genome shotgun (WGS) entry which is preliminary data.</text>
</comment>
<feature type="transmembrane region" description="Helical" evidence="10">
    <location>
        <begin position="168"/>
        <end position="187"/>
    </location>
</feature>
<dbReference type="GO" id="GO:0006811">
    <property type="term" value="P:monoatomic ion transport"/>
    <property type="evidence" value="ECO:0007669"/>
    <property type="project" value="UniProtKB-KW"/>
</dbReference>
<name>A0A9D9IBA8_9SPIO</name>
<evidence type="ECO:0000256" key="7">
    <source>
        <dbReference type="ARBA" id="ARBA00023065"/>
    </source>
</evidence>
<feature type="transmembrane region" description="Helical" evidence="10">
    <location>
        <begin position="63"/>
        <end position="83"/>
    </location>
</feature>
<dbReference type="Pfam" id="PF01554">
    <property type="entry name" value="MatE"/>
    <property type="match status" value="2"/>
</dbReference>
<keyword evidence="6 10" id="KW-1133">Transmembrane helix</keyword>
<dbReference type="PIRSF" id="PIRSF006603">
    <property type="entry name" value="DinF"/>
    <property type="match status" value="1"/>
</dbReference>
<dbReference type="GO" id="GO:0005886">
    <property type="term" value="C:plasma membrane"/>
    <property type="evidence" value="ECO:0007669"/>
    <property type="project" value="UniProtKB-SubCell"/>
</dbReference>
<feature type="transmembrane region" description="Helical" evidence="10">
    <location>
        <begin position="193"/>
        <end position="216"/>
    </location>
</feature>
<accession>A0A9D9IBA8</accession>
<evidence type="ECO:0000313" key="12">
    <source>
        <dbReference type="Proteomes" id="UP000810292"/>
    </source>
</evidence>
<proteinExistence type="predicted"/>
<keyword evidence="2" id="KW-0813">Transport</keyword>
<feature type="transmembrane region" description="Helical" evidence="10">
    <location>
        <begin position="366"/>
        <end position="384"/>
    </location>
</feature>
<evidence type="ECO:0000256" key="3">
    <source>
        <dbReference type="ARBA" id="ARBA00022449"/>
    </source>
</evidence>
<evidence type="ECO:0000256" key="1">
    <source>
        <dbReference type="ARBA" id="ARBA00004651"/>
    </source>
</evidence>
<dbReference type="CDD" id="cd13138">
    <property type="entry name" value="MATE_yoeA_like"/>
    <property type="match status" value="1"/>
</dbReference>
<dbReference type="NCBIfam" id="TIGR00797">
    <property type="entry name" value="matE"/>
    <property type="match status" value="1"/>
</dbReference>
<reference evidence="11" key="1">
    <citation type="submission" date="2020-10" db="EMBL/GenBank/DDBJ databases">
        <authorList>
            <person name="Gilroy R."/>
        </authorList>
    </citation>
    <scope>NUCLEOTIDE SEQUENCE</scope>
    <source>
        <strain evidence="11">14700</strain>
    </source>
</reference>
<dbReference type="AlphaFoldDB" id="A0A9D9IBA8"/>
<dbReference type="PANTHER" id="PTHR43298:SF2">
    <property type="entry name" value="FMN_FAD EXPORTER YEEO-RELATED"/>
    <property type="match status" value="1"/>
</dbReference>
<evidence type="ECO:0000256" key="10">
    <source>
        <dbReference type="SAM" id="Phobius"/>
    </source>
</evidence>
<gene>
    <name evidence="11" type="ORF">IAA72_05615</name>
</gene>
<protein>
    <recommendedName>
        <fullName evidence="9">Multidrug-efflux transporter</fullName>
    </recommendedName>
</protein>
<feature type="transmembrane region" description="Helical" evidence="10">
    <location>
        <begin position="391"/>
        <end position="408"/>
    </location>
</feature>
<dbReference type="InterPro" id="IPR002528">
    <property type="entry name" value="MATE_fam"/>
</dbReference>
<keyword evidence="8 10" id="KW-0472">Membrane</keyword>
<evidence type="ECO:0000256" key="5">
    <source>
        <dbReference type="ARBA" id="ARBA00022692"/>
    </source>
</evidence>
<evidence type="ECO:0000256" key="9">
    <source>
        <dbReference type="ARBA" id="ARBA00031636"/>
    </source>
</evidence>
<feature type="transmembrane region" description="Helical" evidence="10">
    <location>
        <begin position="12"/>
        <end position="30"/>
    </location>
</feature>
<evidence type="ECO:0000313" key="11">
    <source>
        <dbReference type="EMBL" id="MBO8469242.1"/>
    </source>
</evidence>
<comment type="subcellular location">
    <subcellularLocation>
        <location evidence="1">Cell membrane</location>
        <topology evidence="1">Multi-pass membrane protein</topology>
    </subcellularLocation>
</comment>
<evidence type="ECO:0000256" key="6">
    <source>
        <dbReference type="ARBA" id="ARBA00022989"/>
    </source>
</evidence>
<dbReference type="GO" id="GO:0042910">
    <property type="term" value="F:xenobiotic transmembrane transporter activity"/>
    <property type="evidence" value="ECO:0007669"/>
    <property type="project" value="InterPro"/>
</dbReference>
<dbReference type="EMBL" id="JADIMF010000086">
    <property type="protein sequence ID" value="MBO8469242.1"/>
    <property type="molecule type" value="Genomic_DNA"/>
</dbReference>
<feature type="transmembrane region" description="Helical" evidence="10">
    <location>
        <begin position="137"/>
        <end position="156"/>
    </location>
</feature>
<feature type="transmembrane region" description="Helical" evidence="10">
    <location>
        <begin position="318"/>
        <end position="346"/>
    </location>
</feature>
<evidence type="ECO:0000256" key="8">
    <source>
        <dbReference type="ARBA" id="ARBA00023136"/>
    </source>
</evidence>
<organism evidence="11 12">
    <name type="scientific">Candidatus Ornithospirochaeta stercoravium</name>
    <dbReference type="NCBI Taxonomy" id="2840897"/>
    <lineage>
        <taxon>Bacteria</taxon>
        <taxon>Pseudomonadati</taxon>
        <taxon>Spirochaetota</taxon>
        <taxon>Spirochaetia</taxon>
        <taxon>Spirochaetales</taxon>
        <taxon>Spirochaetaceae</taxon>
        <taxon>Spirochaetaceae incertae sedis</taxon>
        <taxon>Candidatus Ornithospirochaeta</taxon>
    </lineage>
</organism>
<dbReference type="InterPro" id="IPR050222">
    <property type="entry name" value="MATE_MdtK"/>
</dbReference>
<evidence type="ECO:0000256" key="4">
    <source>
        <dbReference type="ARBA" id="ARBA00022475"/>
    </source>
</evidence>
<dbReference type="PANTHER" id="PTHR43298">
    <property type="entry name" value="MULTIDRUG RESISTANCE PROTEIN NORM-RELATED"/>
    <property type="match status" value="1"/>
</dbReference>
<keyword evidence="5 10" id="KW-0812">Transmembrane</keyword>
<dbReference type="GO" id="GO:0015297">
    <property type="term" value="F:antiporter activity"/>
    <property type="evidence" value="ECO:0007669"/>
    <property type="project" value="UniProtKB-KW"/>
</dbReference>
<keyword evidence="3" id="KW-0050">Antiport</keyword>
<keyword evidence="7" id="KW-0406">Ion transport</keyword>
<keyword evidence="4" id="KW-1003">Cell membrane</keyword>
<dbReference type="Proteomes" id="UP000810292">
    <property type="component" value="Unassembled WGS sequence"/>
</dbReference>
<evidence type="ECO:0000256" key="2">
    <source>
        <dbReference type="ARBA" id="ARBA00022448"/>
    </source>
</evidence>
<feature type="transmembrane region" description="Helical" evidence="10">
    <location>
        <begin position="95"/>
        <end position="117"/>
    </location>
</feature>